<keyword evidence="3" id="KW-1185">Reference proteome</keyword>
<dbReference type="EMBL" id="VJMJ01000184">
    <property type="protein sequence ID" value="KAF0728011.1"/>
    <property type="molecule type" value="Genomic_DNA"/>
</dbReference>
<accession>A0A6G0WL57</accession>
<sequence>MTFPMKFFNTRPSPCLECKRFGTSYSRKDRLGRGYFCSQDCFMAYKSHHHRPSWPASDTSESDASDISVDDSKRPTDASSVDFANDKTTTSSSPYSPFVLGDGFFV</sequence>
<evidence type="ECO:0000313" key="3">
    <source>
        <dbReference type="Proteomes" id="UP000481153"/>
    </source>
</evidence>
<proteinExistence type="predicted"/>
<organism evidence="2 3">
    <name type="scientific">Aphanomyces euteiches</name>
    <dbReference type="NCBI Taxonomy" id="100861"/>
    <lineage>
        <taxon>Eukaryota</taxon>
        <taxon>Sar</taxon>
        <taxon>Stramenopiles</taxon>
        <taxon>Oomycota</taxon>
        <taxon>Saprolegniomycetes</taxon>
        <taxon>Saprolegniales</taxon>
        <taxon>Verrucalvaceae</taxon>
        <taxon>Aphanomyces</taxon>
    </lineage>
</organism>
<name>A0A6G0WL57_9STRA</name>
<gene>
    <name evidence="2" type="ORF">Ae201684_014117</name>
</gene>
<evidence type="ECO:0000313" key="2">
    <source>
        <dbReference type="EMBL" id="KAF0728011.1"/>
    </source>
</evidence>
<dbReference type="Proteomes" id="UP000481153">
    <property type="component" value="Unassembled WGS sequence"/>
</dbReference>
<dbReference type="AlphaFoldDB" id="A0A6G0WL57"/>
<protein>
    <submittedName>
        <fullName evidence="2">Uncharacterized protein</fullName>
    </submittedName>
</protein>
<comment type="caution">
    <text evidence="2">The sequence shown here is derived from an EMBL/GenBank/DDBJ whole genome shotgun (WGS) entry which is preliminary data.</text>
</comment>
<evidence type="ECO:0000256" key="1">
    <source>
        <dbReference type="SAM" id="MobiDB-lite"/>
    </source>
</evidence>
<feature type="region of interest" description="Disordered" evidence="1">
    <location>
        <begin position="49"/>
        <end position="106"/>
    </location>
</feature>
<feature type="compositionally biased region" description="Polar residues" evidence="1">
    <location>
        <begin position="86"/>
        <end position="95"/>
    </location>
</feature>
<reference evidence="2 3" key="1">
    <citation type="submission" date="2019-07" db="EMBL/GenBank/DDBJ databases">
        <title>Genomics analysis of Aphanomyces spp. identifies a new class of oomycete effector associated with host adaptation.</title>
        <authorList>
            <person name="Gaulin E."/>
        </authorList>
    </citation>
    <scope>NUCLEOTIDE SEQUENCE [LARGE SCALE GENOMIC DNA]</scope>
    <source>
        <strain evidence="2 3">ATCC 201684</strain>
    </source>
</reference>